<dbReference type="Pfam" id="PF07969">
    <property type="entry name" value="Amidohydro_3"/>
    <property type="match status" value="1"/>
</dbReference>
<dbReference type="InterPro" id="IPR033932">
    <property type="entry name" value="YtcJ-like"/>
</dbReference>
<keyword evidence="3" id="KW-1185">Reference proteome</keyword>
<organism evidence="2 3">
    <name type="scientific">Poritiphilus flavus</name>
    <dbReference type="NCBI Taxonomy" id="2697053"/>
    <lineage>
        <taxon>Bacteria</taxon>
        <taxon>Pseudomonadati</taxon>
        <taxon>Bacteroidota</taxon>
        <taxon>Flavobacteriia</taxon>
        <taxon>Flavobacteriales</taxon>
        <taxon>Flavobacteriaceae</taxon>
        <taxon>Poritiphilus</taxon>
    </lineage>
</organism>
<protein>
    <submittedName>
        <fullName evidence="2">Amidohydrolase family protein</fullName>
    </submittedName>
</protein>
<comment type="caution">
    <text evidence="2">The sequence shown here is derived from an EMBL/GenBank/DDBJ whole genome shotgun (WGS) entry which is preliminary data.</text>
</comment>
<dbReference type="InterPro" id="IPR032466">
    <property type="entry name" value="Metal_Hydrolase"/>
</dbReference>
<evidence type="ECO:0000313" key="2">
    <source>
        <dbReference type="EMBL" id="NAS11495.1"/>
    </source>
</evidence>
<dbReference type="Gene3D" id="2.30.40.10">
    <property type="entry name" value="Urease, subunit C, domain 1"/>
    <property type="match status" value="1"/>
</dbReference>
<dbReference type="InterPro" id="IPR011059">
    <property type="entry name" value="Metal-dep_hydrolase_composite"/>
</dbReference>
<accession>A0A6L9E9R7</accession>
<dbReference type="PROSITE" id="PS51257">
    <property type="entry name" value="PROKAR_LIPOPROTEIN"/>
    <property type="match status" value="1"/>
</dbReference>
<feature type="domain" description="Amidohydrolase 3" evidence="1">
    <location>
        <begin position="75"/>
        <end position="569"/>
    </location>
</feature>
<dbReference type="CDD" id="cd01300">
    <property type="entry name" value="YtcJ_like"/>
    <property type="match status" value="1"/>
</dbReference>
<dbReference type="GO" id="GO:0016810">
    <property type="term" value="F:hydrolase activity, acting on carbon-nitrogen (but not peptide) bonds"/>
    <property type="evidence" value="ECO:0007669"/>
    <property type="project" value="InterPro"/>
</dbReference>
<dbReference type="InterPro" id="IPR013108">
    <property type="entry name" value="Amidohydro_3"/>
</dbReference>
<dbReference type="PANTHER" id="PTHR22642:SF21">
    <property type="entry name" value="PERIPLASMIC PROTEIN"/>
    <property type="match status" value="1"/>
</dbReference>
<dbReference type="EMBL" id="WXYO01000002">
    <property type="protein sequence ID" value="NAS11495.1"/>
    <property type="molecule type" value="Genomic_DNA"/>
</dbReference>
<sequence>MKNYVSLLVLAILLGACTEPVKKAAETADLVVTNAKVAVMDSNRSITEAIAVKDGLVMATGTTEEITALVGDSTEVINAKGRTLIPGLNDSHLHLTRGGRFFNAEVRWDGVKTLKRALEMLKEQAARTPEGQWVRVIGGWSPFQFEEKRLFTMEELNEATGDVPTYVLFLYSQGYLNQAGLDALGIDENTKAPVGSRFEKGPNGKLTGVLFAEPNPTILYARIGSLPPLTQAEMENGTRQFYRELNTFGITSGIDAGGGGHKFPKDYTGTKALADAGEMPIRLSYYLFPQNKGAEYEEFTEWMETNEVGHNGEIHLDHGYELEGGGEFLAWSAGDFENFLAPQPLLNRDRPTWRGDLKRIVRLHVDNGWPFRIHATYGETISNMLDVFEEVNEETNGKLASKRWLFDHAETVQVKDLERIKALNGGIAIQARMAYAGEYFVERYGAEKAKQAPPVKKMMEMGLPVGAGTDGTRVASYNPWPALYWLVTGKTVGDFQLAEEANRLSREEALHLYTKGSAWVSNEETVKGTLENGMFADFAILSDDYFTIPEKQINELTSVLTVVGGNVVYGDEEFAKMSPEMPEVIPDWSPVKYFGGYQK</sequence>
<dbReference type="RefSeq" id="WP_161434517.1">
    <property type="nucleotide sequence ID" value="NZ_WXYO01000002.1"/>
</dbReference>
<dbReference type="SUPFAM" id="SSF51556">
    <property type="entry name" value="Metallo-dependent hydrolases"/>
    <property type="match status" value="1"/>
</dbReference>
<dbReference type="AlphaFoldDB" id="A0A6L9E9R7"/>
<dbReference type="SUPFAM" id="SSF51338">
    <property type="entry name" value="Composite domain of metallo-dependent hydrolases"/>
    <property type="match status" value="1"/>
</dbReference>
<dbReference type="Gene3D" id="3.20.20.140">
    <property type="entry name" value="Metal-dependent hydrolases"/>
    <property type="match status" value="1"/>
</dbReference>
<proteinExistence type="predicted"/>
<name>A0A6L9E9R7_9FLAO</name>
<dbReference type="PANTHER" id="PTHR22642">
    <property type="entry name" value="IMIDAZOLONEPROPIONASE"/>
    <property type="match status" value="1"/>
</dbReference>
<evidence type="ECO:0000313" key="3">
    <source>
        <dbReference type="Proteomes" id="UP000475249"/>
    </source>
</evidence>
<dbReference type="Proteomes" id="UP000475249">
    <property type="component" value="Unassembled WGS sequence"/>
</dbReference>
<dbReference type="Gene3D" id="3.10.310.70">
    <property type="match status" value="1"/>
</dbReference>
<keyword evidence="2" id="KW-0378">Hydrolase</keyword>
<evidence type="ECO:0000259" key="1">
    <source>
        <dbReference type="Pfam" id="PF07969"/>
    </source>
</evidence>
<gene>
    <name evidence="2" type="ORF">GTQ38_05750</name>
</gene>
<reference evidence="2 3" key="1">
    <citation type="submission" date="2020-01" db="EMBL/GenBank/DDBJ databases">
        <title>Bacteria diversity of Porities sp.</title>
        <authorList>
            <person name="Wang G."/>
        </authorList>
    </citation>
    <scope>NUCLEOTIDE SEQUENCE [LARGE SCALE GENOMIC DNA]</scope>
    <source>
        <strain evidence="2 3">R33</strain>
    </source>
</reference>